<name>A0ABR2YQK4_9CHLO</name>
<sequence>MKALQILQATPDKETLQTDRQEEDGDLLIEEEMKSRRRKKKSKGFLPESADQFAQDVIYPAFSPTVGVFLALSSLYGIWKSRQ</sequence>
<evidence type="ECO:0000313" key="2">
    <source>
        <dbReference type="EMBL" id="KAK9909318.1"/>
    </source>
</evidence>
<reference evidence="2 3" key="1">
    <citation type="journal article" date="2024" name="Nat. Commun.">
        <title>Phylogenomics reveals the evolutionary origins of lichenization in chlorophyte algae.</title>
        <authorList>
            <person name="Puginier C."/>
            <person name="Libourel C."/>
            <person name="Otte J."/>
            <person name="Skaloud P."/>
            <person name="Haon M."/>
            <person name="Grisel S."/>
            <person name="Petersen M."/>
            <person name="Berrin J.G."/>
            <person name="Delaux P.M."/>
            <person name="Dal Grande F."/>
            <person name="Keller J."/>
        </authorList>
    </citation>
    <scope>NUCLEOTIDE SEQUENCE [LARGE SCALE GENOMIC DNA]</scope>
    <source>
        <strain evidence="2 3">SAG 216-7</strain>
    </source>
</reference>
<protein>
    <submittedName>
        <fullName evidence="2">Uncharacterized protein</fullName>
    </submittedName>
</protein>
<dbReference type="EMBL" id="JALJOT010000006">
    <property type="protein sequence ID" value="KAK9909318.1"/>
    <property type="molecule type" value="Genomic_DNA"/>
</dbReference>
<keyword evidence="1" id="KW-0472">Membrane</keyword>
<gene>
    <name evidence="2" type="ORF">WJX75_000435</name>
</gene>
<evidence type="ECO:0000313" key="3">
    <source>
        <dbReference type="Proteomes" id="UP001491310"/>
    </source>
</evidence>
<keyword evidence="3" id="KW-1185">Reference proteome</keyword>
<organism evidence="2 3">
    <name type="scientific">Coccomyxa subellipsoidea</name>
    <dbReference type="NCBI Taxonomy" id="248742"/>
    <lineage>
        <taxon>Eukaryota</taxon>
        <taxon>Viridiplantae</taxon>
        <taxon>Chlorophyta</taxon>
        <taxon>core chlorophytes</taxon>
        <taxon>Trebouxiophyceae</taxon>
        <taxon>Trebouxiophyceae incertae sedis</taxon>
        <taxon>Coccomyxaceae</taxon>
        <taxon>Coccomyxa</taxon>
    </lineage>
</organism>
<comment type="caution">
    <text evidence="2">The sequence shown here is derived from an EMBL/GenBank/DDBJ whole genome shotgun (WGS) entry which is preliminary data.</text>
</comment>
<feature type="transmembrane region" description="Helical" evidence="1">
    <location>
        <begin position="57"/>
        <end position="79"/>
    </location>
</feature>
<dbReference type="Proteomes" id="UP001491310">
    <property type="component" value="Unassembled WGS sequence"/>
</dbReference>
<dbReference type="PANTHER" id="PTHR37385">
    <property type="entry name" value="PROTEIN LOW PSII ACCUMULATION 2, CHLOROPLASTIC"/>
    <property type="match status" value="1"/>
</dbReference>
<keyword evidence="1" id="KW-1133">Transmembrane helix</keyword>
<accession>A0ABR2YQK4</accession>
<keyword evidence="1" id="KW-0812">Transmembrane</keyword>
<dbReference type="PANTHER" id="PTHR37385:SF2">
    <property type="entry name" value="PROTEIN LPA2"/>
    <property type="match status" value="1"/>
</dbReference>
<evidence type="ECO:0000256" key="1">
    <source>
        <dbReference type="SAM" id="Phobius"/>
    </source>
</evidence>
<proteinExistence type="predicted"/>
<dbReference type="InterPro" id="IPR038789">
    <property type="entry name" value="LPA2-like"/>
</dbReference>